<keyword evidence="3" id="KW-1185">Reference proteome</keyword>
<evidence type="ECO:0000313" key="2">
    <source>
        <dbReference type="EMBL" id="CAA7051322.1"/>
    </source>
</evidence>
<protein>
    <submittedName>
        <fullName evidence="2">Uncharacterized protein</fullName>
    </submittedName>
</protein>
<feature type="compositionally biased region" description="Basic and acidic residues" evidence="1">
    <location>
        <begin position="58"/>
        <end position="76"/>
    </location>
</feature>
<feature type="region of interest" description="Disordered" evidence="1">
    <location>
        <begin position="1"/>
        <end position="32"/>
    </location>
</feature>
<accession>A0A6D2KHF4</accession>
<reference evidence="2" key="1">
    <citation type="submission" date="2020-01" db="EMBL/GenBank/DDBJ databases">
        <authorList>
            <person name="Mishra B."/>
        </authorList>
    </citation>
    <scope>NUCLEOTIDE SEQUENCE [LARGE SCALE GENOMIC DNA]</scope>
</reference>
<name>A0A6D2KHF4_9BRAS</name>
<evidence type="ECO:0000256" key="1">
    <source>
        <dbReference type="SAM" id="MobiDB-lite"/>
    </source>
</evidence>
<sequence>MHGLVFGPTKGEVQRPPAGKRPRTENGNEGGPVIEYVAPVVANDGKNGMQIVFSAAQEKSREGDDGCGESGEREKVPNPGDEVPDSSAA</sequence>
<gene>
    <name evidence="2" type="ORF">MERR_LOCUS38557</name>
</gene>
<organism evidence="2 3">
    <name type="scientific">Microthlaspi erraticum</name>
    <dbReference type="NCBI Taxonomy" id="1685480"/>
    <lineage>
        <taxon>Eukaryota</taxon>
        <taxon>Viridiplantae</taxon>
        <taxon>Streptophyta</taxon>
        <taxon>Embryophyta</taxon>
        <taxon>Tracheophyta</taxon>
        <taxon>Spermatophyta</taxon>
        <taxon>Magnoliopsida</taxon>
        <taxon>eudicotyledons</taxon>
        <taxon>Gunneridae</taxon>
        <taxon>Pentapetalae</taxon>
        <taxon>rosids</taxon>
        <taxon>malvids</taxon>
        <taxon>Brassicales</taxon>
        <taxon>Brassicaceae</taxon>
        <taxon>Coluteocarpeae</taxon>
        <taxon>Microthlaspi</taxon>
    </lineage>
</organism>
<evidence type="ECO:0000313" key="3">
    <source>
        <dbReference type="Proteomes" id="UP000467841"/>
    </source>
</evidence>
<dbReference type="AlphaFoldDB" id="A0A6D2KHF4"/>
<dbReference type="Proteomes" id="UP000467841">
    <property type="component" value="Unassembled WGS sequence"/>
</dbReference>
<dbReference type="EMBL" id="CACVBM020001473">
    <property type="protein sequence ID" value="CAA7051322.1"/>
    <property type="molecule type" value="Genomic_DNA"/>
</dbReference>
<comment type="caution">
    <text evidence="2">The sequence shown here is derived from an EMBL/GenBank/DDBJ whole genome shotgun (WGS) entry which is preliminary data.</text>
</comment>
<proteinExistence type="predicted"/>
<feature type="region of interest" description="Disordered" evidence="1">
    <location>
        <begin position="55"/>
        <end position="89"/>
    </location>
</feature>